<sequence>MFPTLLIGLLAGCATTGAPEQRPAQAVTTSGLQVQSVGWSRQRIHALATALPTLQQQYAVPSLAVSLVSEYGEGWSRTFTGPGSVSRPVSGFPADGLAMPLLASLTLAASESRPWGLRTPLGQIAPRHAEIQPYAESRPVDLLTAPYFESPAQARTALAAALEAATGNALNALLRGLVPSVTHSQLERRAGDVRLTTTADDFGAYLQSLIQAGARDPATAALLAAHGTVDARRGLYQGLGWSLERQPQGGVIAYQWSNAAGYHHLALLDMHRRRGLVFLTQGQQGRSLIEAALPLIDETPHALLSRGGDGR</sequence>
<accession>A0A363UNJ3</accession>
<evidence type="ECO:0000313" key="2">
    <source>
        <dbReference type="Proteomes" id="UP000251800"/>
    </source>
</evidence>
<keyword evidence="2" id="KW-1185">Reference proteome</keyword>
<dbReference type="AlphaFoldDB" id="A0A363UNJ3"/>
<dbReference type="Proteomes" id="UP000251800">
    <property type="component" value="Unassembled WGS sequence"/>
</dbReference>
<dbReference type="InterPro" id="IPR012338">
    <property type="entry name" value="Beta-lactam/transpept-like"/>
</dbReference>
<organism evidence="1 2">
    <name type="scientific">Abyssibacter profundi</name>
    <dbReference type="NCBI Taxonomy" id="2182787"/>
    <lineage>
        <taxon>Bacteria</taxon>
        <taxon>Pseudomonadati</taxon>
        <taxon>Pseudomonadota</taxon>
        <taxon>Gammaproteobacteria</taxon>
        <taxon>Chromatiales</taxon>
        <taxon>Oceanococcaceae</taxon>
        <taxon>Abyssibacter</taxon>
    </lineage>
</organism>
<dbReference type="EMBL" id="QEQK01000003">
    <property type="protein sequence ID" value="PWN57016.1"/>
    <property type="molecule type" value="Genomic_DNA"/>
</dbReference>
<gene>
    <name evidence="1" type="ORF">DEH80_03500</name>
</gene>
<proteinExistence type="predicted"/>
<dbReference type="Gene3D" id="3.40.710.10">
    <property type="entry name" value="DD-peptidase/beta-lactamase superfamily"/>
    <property type="match status" value="1"/>
</dbReference>
<name>A0A363UNJ3_9GAMM</name>
<evidence type="ECO:0008006" key="3">
    <source>
        <dbReference type="Google" id="ProtNLM"/>
    </source>
</evidence>
<dbReference type="SUPFAM" id="SSF56601">
    <property type="entry name" value="beta-lactamase/transpeptidase-like"/>
    <property type="match status" value="1"/>
</dbReference>
<comment type="caution">
    <text evidence="1">The sequence shown here is derived from an EMBL/GenBank/DDBJ whole genome shotgun (WGS) entry which is preliminary data.</text>
</comment>
<evidence type="ECO:0000313" key="1">
    <source>
        <dbReference type="EMBL" id="PWN57016.1"/>
    </source>
</evidence>
<protein>
    <recommendedName>
        <fullName evidence="3">Serine hydrolase</fullName>
    </recommendedName>
</protein>
<reference evidence="1 2" key="1">
    <citation type="submission" date="2018-05" db="EMBL/GenBank/DDBJ databases">
        <title>Abyssibacter profundi OUC007T gen. nov., sp. nov, a marine bacterium isolated from seawater of the Mariana Trench.</title>
        <authorList>
            <person name="Zhou S."/>
        </authorList>
    </citation>
    <scope>NUCLEOTIDE SEQUENCE [LARGE SCALE GENOMIC DNA]</scope>
    <source>
        <strain evidence="1 2">OUC007</strain>
    </source>
</reference>